<feature type="compositionally biased region" description="Polar residues" evidence="1">
    <location>
        <begin position="26"/>
        <end position="35"/>
    </location>
</feature>
<protein>
    <recommendedName>
        <fullName evidence="2">DUF6699 domain-containing protein</fullName>
    </recommendedName>
</protein>
<name>A0A5C3M212_9AGAR</name>
<dbReference type="OrthoDB" id="3172906at2759"/>
<evidence type="ECO:0000313" key="4">
    <source>
        <dbReference type="Proteomes" id="UP000308652"/>
    </source>
</evidence>
<sequence length="259" mass="28765">MRLESTTTTYASPRATRVLHLRGSPMNPTQATPRSYTPPAPPIRSSATYGGVSRSDTSAMPSHYTPAQSSQCLWDGAQSPPPLIHRLSPYGRVPLPHMVGGPIELNTALSSTFATLGYDITMPPSTAECRDPIRAHGPWLYESATFPQMRSLTIRTEVLERPIIVHASSVNHNAVTVWDILAAVYHALRGAVIEGHRHSHRSHRRSNRQTHNNREHDPYPQVTDEDIRAMVNDFVGSSRYWAGLSPSSSEPDVWILHVR</sequence>
<evidence type="ECO:0000256" key="1">
    <source>
        <dbReference type="SAM" id="MobiDB-lite"/>
    </source>
</evidence>
<feature type="region of interest" description="Disordered" evidence="1">
    <location>
        <begin position="196"/>
        <end position="223"/>
    </location>
</feature>
<feature type="domain" description="DUF6699" evidence="2">
    <location>
        <begin position="116"/>
        <end position="247"/>
    </location>
</feature>
<proteinExistence type="predicted"/>
<dbReference type="Pfam" id="PF20415">
    <property type="entry name" value="DUF6699"/>
    <property type="match status" value="1"/>
</dbReference>
<gene>
    <name evidence="3" type="ORF">BDQ12DRAFT_72371</name>
</gene>
<evidence type="ECO:0000259" key="2">
    <source>
        <dbReference type="Pfam" id="PF20415"/>
    </source>
</evidence>
<dbReference type="AlphaFoldDB" id="A0A5C3M212"/>
<feature type="compositionally biased region" description="Polar residues" evidence="1">
    <location>
        <begin position="54"/>
        <end position="72"/>
    </location>
</feature>
<dbReference type="Proteomes" id="UP000308652">
    <property type="component" value="Unassembled WGS sequence"/>
</dbReference>
<reference evidence="3 4" key="1">
    <citation type="journal article" date="2019" name="Nat. Ecol. Evol.">
        <title>Megaphylogeny resolves global patterns of mushroom evolution.</title>
        <authorList>
            <person name="Varga T."/>
            <person name="Krizsan K."/>
            <person name="Foldi C."/>
            <person name="Dima B."/>
            <person name="Sanchez-Garcia M."/>
            <person name="Sanchez-Ramirez S."/>
            <person name="Szollosi G.J."/>
            <person name="Szarkandi J.G."/>
            <person name="Papp V."/>
            <person name="Albert L."/>
            <person name="Andreopoulos W."/>
            <person name="Angelini C."/>
            <person name="Antonin V."/>
            <person name="Barry K.W."/>
            <person name="Bougher N.L."/>
            <person name="Buchanan P."/>
            <person name="Buyck B."/>
            <person name="Bense V."/>
            <person name="Catcheside P."/>
            <person name="Chovatia M."/>
            <person name="Cooper J."/>
            <person name="Damon W."/>
            <person name="Desjardin D."/>
            <person name="Finy P."/>
            <person name="Geml J."/>
            <person name="Haridas S."/>
            <person name="Hughes K."/>
            <person name="Justo A."/>
            <person name="Karasinski D."/>
            <person name="Kautmanova I."/>
            <person name="Kiss B."/>
            <person name="Kocsube S."/>
            <person name="Kotiranta H."/>
            <person name="LaButti K.M."/>
            <person name="Lechner B.E."/>
            <person name="Liimatainen K."/>
            <person name="Lipzen A."/>
            <person name="Lukacs Z."/>
            <person name="Mihaltcheva S."/>
            <person name="Morgado L.N."/>
            <person name="Niskanen T."/>
            <person name="Noordeloos M.E."/>
            <person name="Ohm R.A."/>
            <person name="Ortiz-Santana B."/>
            <person name="Ovrebo C."/>
            <person name="Racz N."/>
            <person name="Riley R."/>
            <person name="Savchenko A."/>
            <person name="Shiryaev A."/>
            <person name="Soop K."/>
            <person name="Spirin V."/>
            <person name="Szebenyi C."/>
            <person name="Tomsovsky M."/>
            <person name="Tulloss R.E."/>
            <person name="Uehling J."/>
            <person name="Grigoriev I.V."/>
            <person name="Vagvolgyi C."/>
            <person name="Papp T."/>
            <person name="Martin F.M."/>
            <person name="Miettinen O."/>
            <person name="Hibbett D.S."/>
            <person name="Nagy L.G."/>
        </authorList>
    </citation>
    <scope>NUCLEOTIDE SEQUENCE [LARGE SCALE GENOMIC DNA]</scope>
    <source>
        <strain evidence="3 4">CBS 166.37</strain>
    </source>
</reference>
<dbReference type="InterPro" id="IPR046522">
    <property type="entry name" value="DUF6699"/>
</dbReference>
<accession>A0A5C3M212</accession>
<feature type="compositionally biased region" description="Basic residues" evidence="1">
    <location>
        <begin position="197"/>
        <end position="208"/>
    </location>
</feature>
<organism evidence="3 4">
    <name type="scientific">Crucibulum laeve</name>
    <dbReference type="NCBI Taxonomy" id="68775"/>
    <lineage>
        <taxon>Eukaryota</taxon>
        <taxon>Fungi</taxon>
        <taxon>Dikarya</taxon>
        <taxon>Basidiomycota</taxon>
        <taxon>Agaricomycotina</taxon>
        <taxon>Agaricomycetes</taxon>
        <taxon>Agaricomycetidae</taxon>
        <taxon>Agaricales</taxon>
        <taxon>Agaricineae</taxon>
        <taxon>Nidulariaceae</taxon>
        <taxon>Crucibulum</taxon>
    </lineage>
</organism>
<keyword evidence="4" id="KW-1185">Reference proteome</keyword>
<evidence type="ECO:0000313" key="3">
    <source>
        <dbReference type="EMBL" id="TFK39182.1"/>
    </source>
</evidence>
<feature type="region of interest" description="Disordered" evidence="1">
    <location>
        <begin position="21"/>
        <end position="72"/>
    </location>
</feature>
<dbReference type="EMBL" id="ML213600">
    <property type="protein sequence ID" value="TFK39182.1"/>
    <property type="molecule type" value="Genomic_DNA"/>
</dbReference>